<dbReference type="GO" id="GO:0008716">
    <property type="term" value="F:D-alanine-D-alanine ligase activity"/>
    <property type="evidence" value="ECO:0007669"/>
    <property type="project" value="InterPro"/>
</dbReference>
<evidence type="ECO:0000313" key="6">
    <source>
        <dbReference type="EMBL" id="PIR95660.1"/>
    </source>
</evidence>
<dbReference type="Pfam" id="PF13535">
    <property type="entry name" value="ATP-grasp_4"/>
    <property type="match status" value="1"/>
</dbReference>
<protein>
    <recommendedName>
        <fullName evidence="5">ATP-grasp domain-containing protein</fullName>
    </recommendedName>
</protein>
<evidence type="ECO:0000313" key="7">
    <source>
        <dbReference type="Proteomes" id="UP000229972"/>
    </source>
</evidence>
<comment type="caution">
    <text evidence="6">The sequence shown here is derived from an EMBL/GenBank/DDBJ whole genome shotgun (WGS) entry which is preliminary data.</text>
</comment>
<dbReference type="Gene3D" id="3.30.470.20">
    <property type="entry name" value="ATP-grasp fold, B domain"/>
    <property type="match status" value="2"/>
</dbReference>
<dbReference type="InterPro" id="IPR011761">
    <property type="entry name" value="ATP-grasp"/>
</dbReference>
<gene>
    <name evidence="6" type="ORF">COT93_01355</name>
</gene>
<evidence type="ECO:0000256" key="1">
    <source>
        <dbReference type="ARBA" id="ARBA00022598"/>
    </source>
</evidence>
<sequence>VRNKLSFRAFCEANGLPFVKYYELKNSRDLDDVIKLLNFPVVMKPAFGAASAFVVKVNNEAELRASYNYLKKEVSPKIESALNDGLDVFVEEYIDGDEVDMDILVQNGKIKFCAISDNGQTKEPFFIETTRMTPSSLPIKNQAELLAMADETLEKLGILNACVHFEAKSTTCGPIPLEINLRVGGDEILPSVKGAWHVDLIENLLKISCGIYIPKFEFPDGPFEYLAAKTFCADYSGILVNLDIPEDLKRRAYVQEFQFDKKIGDSVLAPPDGYEYLGWVLVTGFNALDARDNLEIIEQEVGYEIARFHPASSIGKTARRSPFSVSALNTDMLKRRSKIEKIRRMAISNQRNLHIGIACNLYEENLTNQETVVEKDLTVIGKDIERNLKERGYKVSFFDFNDLPQAFNDLRVSEVDLVVNVCERINNSSLLEPHVAAILDTLQIPYTGSNPFTLGLCIDKIRVKKLLAYHKIPTPEWDYVYSLDDDIREDLRYPLIVKPANTDNSIGITNDSVVRNKAELQVQLEKVIKGIGRPALIEEYIDGDEYDVPIIGSAEDDLRILPLARSMFDNLPDNLWHIFPFQSKYMDKGEYNKIIVQRPPKNIGKKLETLLGEIALDTYNILDCHDYGRVEIRVDKNNNPYVLELNPNPSLNATGTFSLSAGVIGLDYGDFLEEIIRLAIKRYKNNPPYYHLQSNLM</sequence>
<dbReference type="SUPFAM" id="SSF56059">
    <property type="entry name" value="Glutathione synthetase ATP-binding domain-like"/>
    <property type="match status" value="2"/>
</dbReference>
<accession>A0A2H0VBJ1</accession>
<dbReference type="InterPro" id="IPR013815">
    <property type="entry name" value="ATP_grasp_subdomain_1"/>
</dbReference>
<dbReference type="PROSITE" id="PS50975">
    <property type="entry name" value="ATP_GRASP"/>
    <property type="match status" value="2"/>
</dbReference>
<dbReference type="EMBL" id="PFAL01000013">
    <property type="protein sequence ID" value="PIR95660.1"/>
    <property type="molecule type" value="Genomic_DNA"/>
</dbReference>
<dbReference type="PANTHER" id="PTHR43585:SF2">
    <property type="entry name" value="ATP-GRASP ENZYME FSQD"/>
    <property type="match status" value="1"/>
</dbReference>
<dbReference type="InterPro" id="IPR011095">
    <property type="entry name" value="Dala_Dala_lig_C"/>
</dbReference>
<dbReference type="GO" id="GO:0005524">
    <property type="term" value="F:ATP binding"/>
    <property type="evidence" value="ECO:0007669"/>
    <property type="project" value="UniProtKB-UniRule"/>
</dbReference>
<dbReference type="Pfam" id="PF18603">
    <property type="entry name" value="LAL_C2"/>
    <property type="match status" value="1"/>
</dbReference>
<keyword evidence="1" id="KW-0436">Ligase</keyword>
<dbReference type="Pfam" id="PF07478">
    <property type="entry name" value="Dala_Dala_lig_C"/>
    <property type="match status" value="1"/>
</dbReference>
<evidence type="ECO:0000256" key="4">
    <source>
        <dbReference type="PROSITE-ProRule" id="PRU00409"/>
    </source>
</evidence>
<name>A0A2H0VBJ1_9BACT</name>
<proteinExistence type="predicted"/>
<evidence type="ECO:0000256" key="3">
    <source>
        <dbReference type="ARBA" id="ARBA00022840"/>
    </source>
</evidence>
<keyword evidence="2 4" id="KW-0547">Nucleotide-binding</keyword>
<dbReference type="PANTHER" id="PTHR43585">
    <property type="entry name" value="FUMIPYRROLE BIOSYNTHESIS PROTEIN C"/>
    <property type="match status" value="1"/>
</dbReference>
<dbReference type="InterPro" id="IPR052032">
    <property type="entry name" value="ATP-dep_AA_Ligase"/>
</dbReference>
<feature type="domain" description="ATP-grasp" evidence="5">
    <location>
        <begin position="8"/>
        <end position="209"/>
    </location>
</feature>
<dbReference type="Gene3D" id="3.30.1490.20">
    <property type="entry name" value="ATP-grasp fold, A domain"/>
    <property type="match status" value="1"/>
</dbReference>
<feature type="non-terminal residue" evidence="6">
    <location>
        <position position="1"/>
    </location>
</feature>
<organism evidence="6 7">
    <name type="scientific">Candidatus Falkowbacteria bacterium CG10_big_fil_rev_8_21_14_0_10_37_18</name>
    <dbReference type="NCBI Taxonomy" id="1974562"/>
    <lineage>
        <taxon>Bacteria</taxon>
        <taxon>Candidatus Falkowiibacteriota</taxon>
    </lineage>
</organism>
<dbReference type="InterPro" id="IPR040570">
    <property type="entry name" value="LAL_C2"/>
</dbReference>
<evidence type="ECO:0000256" key="2">
    <source>
        <dbReference type="ARBA" id="ARBA00022741"/>
    </source>
</evidence>
<reference evidence="7" key="1">
    <citation type="submission" date="2017-09" db="EMBL/GenBank/DDBJ databases">
        <title>Depth-based differentiation of microbial function through sediment-hosted aquifers and enrichment of novel symbionts in the deep terrestrial subsurface.</title>
        <authorList>
            <person name="Probst A.J."/>
            <person name="Ladd B."/>
            <person name="Jarett J.K."/>
            <person name="Geller-Mcgrath D.E."/>
            <person name="Sieber C.M.K."/>
            <person name="Emerson J.B."/>
            <person name="Anantharaman K."/>
            <person name="Thomas B.C."/>
            <person name="Malmstrom R."/>
            <person name="Stieglmeier M."/>
            <person name="Klingl A."/>
            <person name="Woyke T."/>
            <person name="Ryan C.M."/>
            <person name="Banfield J.F."/>
        </authorList>
    </citation>
    <scope>NUCLEOTIDE SEQUENCE [LARGE SCALE GENOMIC DNA]</scope>
</reference>
<dbReference type="AlphaFoldDB" id="A0A2H0VBJ1"/>
<dbReference type="Proteomes" id="UP000229972">
    <property type="component" value="Unassembled WGS sequence"/>
</dbReference>
<keyword evidence="3 4" id="KW-0067">ATP-binding</keyword>
<feature type="domain" description="ATP-grasp" evidence="5">
    <location>
        <begin position="464"/>
        <end position="677"/>
    </location>
</feature>
<evidence type="ECO:0000259" key="5">
    <source>
        <dbReference type="PROSITE" id="PS50975"/>
    </source>
</evidence>
<dbReference type="GO" id="GO:0046872">
    <property type="term" value="F:metal ion binding"/>
    <property type="evidence" value="ECO:0007669"/>
    <property type="project" value="InterPro"/>
</dbReference>